<dbReference type="SUPFAM" id="SSF103473">
    <property type="entry name" value="MFS general substrate transporter"/>
    <property type="match status" value="1"/>
</dbReference>
<dbReference type="InterPro" id="IPR010645">
    <property type="entry name" value="MFS_4"/>
</dbReference>
<accession>A0A268NZ14</accession>
<feature type="transmembrane region" description="Helical" evidence="1">
    <location>
        <begin position="442"/>
        <end position="462"/>
    </location>
</feature>
<organism evidence="2 3">
    <name type="scientific">Shouchella clausii</name>
    <name type="common">Alkalihalobacillus clausii</name>
    <dbReference type="NCBI Taxonomy" id="79880"/>
    <lineage>
        <taxon>Bacteria</taxon>
        <taxon>Bacillati</taxon>
        <taxon>Bacillota</taxon>
        <taxon>Bacilli</taxon>
        <taxon>Bacillales</taxon>
        <taxon>Bacillaceae</taxon>
        <taxon>Shouchella</taxon>
    </lineage>
</organism>
<keyword evidence="1" id="KW-1133">Transmembrane helix</keyword>
<dbReference type="PANTHER" id="PTHR23537">
    <property type="match status" value="1"/>
</dbReference>
<gene>
    <name evidence="2" type="ORF">CHH72_12725</name>
</gene>
<dbReference type="Pfam" id="PF06779">
    <property type="entry name" value="MFS_4"/>
    <property type="match status" value="1"/>
</dbReference>
<feature type="transmembrane region" description="Helical" evidence="1">
    <location>
        <begin position="385"/>
        <end position="403"/>
    </location>
</feature>
<dbReference type="CDD" id="cd06180">
    <property type="entry name" value="MFS_YjiJ"/>
    <property type="match status" value="1"/>
</dbReference>
<feature type="transmembrane region" description="Helical" evidence="1">
    <location>
        <begin position="119"/>
        <end position="140"/>
    </location>
</feature>
<proteinExistence type="predicted"/>
<keyword evidence="1" id="KW-0472">Membrane</keyword>
<reference evidence="2 3" key="1">
    <citation type="submission" date="2017-07" db="EMBL/GenBank/DDBJ databases">
        <title>Isolation and whole genome analysis of endospore-forming bacteria from heroin.</title>
        <authorList>
            <person name="Kalinowski J."/>
            <person name="Ahrens B."/>
            <person name="Al-Dilaimi A."/>
            <person name="Winkler A."/>
            <person name="Wibberg D."/>
            <person name="Schleenbecker U."/>
            <person name="Ruckert C."/>
            <person name="Wolfel R."/>
            <person name="Grass G."/>
        </authorList>
    </citation>
    <scope>NUCLEOTIDE SEQUENCE [LARGE SCALE GENOMIC DNA]</scope>
    <source>
        <strain evidence="2 3">7539</strain>
    </source>
</reference>
<feature type="transmembrane region" description="Helical" evidence="1">
    <location>
        <begin position="208"/>
        <end position="229"/>
    </location>
</feature>
<protein>
    <submittedName>
        <fullName evidence="2">MFS transporter</fullName>
    </submittedName>
</protein>
<feature type="transmembrane region" description="Helical" evidence="1">
    <location>
        <begin position="176"/>
        <end position="199"/>
    </location>
</feature>
<sequence length="479" mass="52481">MFGLETSMCWKREKWCNEGKASAWRQGGAFFVRQEGTIPLKNGKLRKSEGNSFASSVQHSNMICVEYMTDITRGQQMENTFANQHNRLLLSGFLSLAVVMGIGRFSYTPIFPYMELDQLLTPFSAGLLATFNYIGYFLGALGARYVPRSDKWLYIGLGVNIGTTLLMGLLDNYMIWSIWRLLSGMTSGMVFVIVSNLILSRLNQTGKMYYSGFLYGGVGFGICVSGAAIPTIQSNYGWEGTWISLGLLSGVFMVAIMLGMWKQGTSPGPASLSGQIRKNRHPEVVQNPKKAKYALYISYTGEGFGYIIFGTFITAMLVKNPSFAFESSYVWAIVGVGAIPSCLFWSWLGTRLSPVRALKWAYMTQIISILIPVFTDHLLLTLLSALGFGATFMGITTLTLTLAKSLEAAGPNLVSGLTAAYAIGQLLGPIVAGTIISVNDFTIPFMISAVVLVAALITINFIKDQKGDTSYAVRKHQSH</sequence>
<feature type="transmembrane region" description="Helical" evidence="1">
    <location>
        <begin position="241"/>
        <end position="261"/>
    </location>
</feature>
<feature type="transmembrane region" description="Helical" evidence="1">
    <location>
        <begin position="360"/>
        <end position="379"/>
    </location>
</feature>
<dbReference type="Proteomes" id="UP000216207">
    <property type="component" value="Unassembled WGS sequence"/>
</dbReference>
<evidence type="ECO:0000313" key="3">
    <source>
        <dbReference type="Proteomes" id="UP000216207"/>
    </source>
</evidence>
<feature type="transmembrane region" description="Helical" evidence="1">
    <location>
        <begin position="293"/>
        <end position="317"/>
    </location>
</feature>
<evidence type="ECO:0000256" key="1">
    <source>
        <dbReference type="SAM" id="Phobius"/>
    </source>
</evidence>
<feature type="transmembrane region" description="Helical" evidence="1">
    <location>
        <begin position="152"/>
        <end position="170"/>
    </location>
</feature>
<feature type="transmembrane region" description="Helical" evidence="1">
    <location>
        <begin position="88"/>
        <end position="107"/>
    </location>
</feature>
<dbReference type="EMBL" id="NPCC01000015">
    <property type="protein sequence ID" value="PAE88499.1"/>
    <property type="molecule type" value="Genomic_DNA"/>
</dbReference>
<feature type="transmembrane region" description="Helical" evidence="1">
    <location>
        <begin position="415"/>
        <end position="436"/>
    </location>
</feature>
<dbReference type="InterPro" id="IPR036259">
    <property type="entry name" value="MFS_trans_sf"/>
</dbReference>
<feature type="transmembrane region" description="Helical" evidence="1">
    <location>
        <begin position="329"/>
        <end position="348"/>
    </location>
</feature>
<name>A0A268NZ14_SHOCL</name>
<comment type="caution">
    <text evidence="2">The sequence shown here is derived from an EMBL/GenBank/DDBJ whole genome shotgun (WGS) entry which is preliminary data.</text>
</comment>
<dbReference type="PANTHER" id="PTHR23537:SF1">
    <property type="entry name" value="SUGAR TRANSPORTER"/>
    <property type="match status" value="1"/>
</dbReference>
<dbReference type="GO" id="GO:0005886">
    <property type="term" value="C:plasma membrane"/>
    <property type="evidence" value="ECO:0007669"/>
    <property type="project" value="TreeGrafter"/>
</dbReference>
<evidence type="ECO:0000313" key="2">
    <source>
        <dbReference type="EMBL" id="PAE88499.1"/>
    </source>
</evidence>
<dbReference type="Gene3D" id="1.20.1250.20">
    <property type="entry name" value="MFS general substrate transporter like domains"/>
    <property type="match status" value="2"/>
</dbReference>
<keyword evidence="1" id="KW-0812">Transmembrane</keyword>
<dbReference type="AlphaFoldDB" id="A0A268NZ14"/>